<evidence type="ECO:0000256" key="2">
    <source>
        <dbReference type="ARBA" id="ARBA00004651"/>
    </source>
</evidence>
<feature type="transmembrane region" description="Helical" evidence="10">
    <location>
        <begin position="318"/>
        <end position="340"/>
    </location>
</feature>
<dbReference type="PRINTS" id="PR01447">
    <property type="entry name" value="CLAUDIN16"/>
</dbReference>
<evidence type="ECO:0000256" key="9">
    <source>
        <dbReference type="ARBA" id="ARBA00023136"/>
    </source>
</evidence>
<comment type="subcellular location">
    <subcellularLocation>
        <location evidence="1">Cell junction</location>
        <location evidence="1">Tight junction</location>
    </subcellularLocation>
    <subcellularLocation>
        <location evidence="2">Cell membrane</location>
        <topology evidence="2">Multi-pass membrane protein</topology>
    </subcellularLocation>
</comment>
<evidence type="ECO:0000313" key="12">
    <source>
        <dbReference type="Proteomes" id="UP001166093"/>
    </source>
</evidence>
<evidence type="ECO:0000256" key="3">
    <source>
        <dbReference type="ARBA" id="ARBA00008295"/>
    </source>
</evidence>
<feature type="transmembrane region" description="Helical" evidence="10">
    <location>
        <begin position="82"/>
        <end position="102"/>
    </location>
</feature>
<evidence type="ECO:0000256" key="1">
    <source>
        <dbReference type="ARBA" id="ARBA00004435"/>
    </source>
</evidence>
<keyword evidence="9 10" id="KW-0472">Membrane</keyword>
<sequence>MANSGFQLLGYFLALGGWIGIISTTALPQWKQSSYAGDAIITAVGLYEGLWMSCASQSTGQVQCKVYDSLLSLDVHIQTCRALMVVSVLMGFLAIIVSVVGMKCTKVGDNNPVTKSRIAVSGGVLFLLAGLCTLISVSWYATQVSHQFFNPNTPVNARYEFGSALFVGWAAASLTMLGGSFLCCSCPNEERRGQHPPELRMIVVLQFMAFCLSLVSTLFLIVATWTDCWMVNADDSLEVSQKCRGLWWECVTNTQDGIRTCDQYDTILAEHPLKIVLTRALMITADILASFALIILMLGLDCVRFLKEEPHIKLRMCYMAGFIFGVGGIPGMIGSVWYAVDVYVERATLVLKNVFLGIHYEFGWSCWLAMAGSTGCFLASIVLTCCLYIFRGKCIT</sequence>
<dbReference type="Pfam" id="PF00822">
    <property type="entry name" value="PMP22_Claudin"/>
    <property type="match status" value="2"/>
</dbReference>
<evidence type="ECO:0000256" key="7">
    <source>
        <dbReference type="ARBA" id="ARBA00022949"/>
    </source>
</evidence>
<dbReference type="Proteomes" id="UP001166093">
    <property type="component" value="Unassembled WGS sequence"/>
</dbReference>
<dbReference type="InterPro" id="IPR006187">
    <property type="entry name" value="Claudin"/>
</dbReference>
<feature type="transmembrane region" description="Helical" evidence="10">
    <location>
        <begin position="362"/>
        <end position="390"/>
    </location>
</feature>
<keyword evidence="5" id="KW-1003">Cell membrane</keyword>
<dbReference type="Gene3D" id="1.20.140.150">
    <property type="match status" value="2"/>
</dbReference>
<feature type="non-terminal residue" evidence="11">
    <location>
        <position position="396"/>
    </location>
</feature>
<comment type="similarity">
    <text evidence="3">Belongs to the claudin family.</text>
</comment>
<feature type="transmembrane region" description="Helical" evidence="10">
    <location>
        <begin position="203"/>
        <end position="225"/>
    </location>
</feature>
<feature type="transmembrane region" description="Helical" evidence="10">
    <location>
        <begin position="6"/>
        <end position="27"/>
    </location>
</feature>
<feature type="non-terminal residue" evidence="11">
    <location>
        <position position="1"/>
    </location>
</feature>
<keyword evidence="6 10" id="KW-0812">Transmembrane</keyword>
<proteinExistence type="inferred from homology"/>
<keyword evidence="7" id="KW-0965">Cell junction</keyword>
<feature type="transmembrane region" description="Helical" evidence="10">
    <location>
        <begin position="161"/>
        <end position="182"/>
    </location>
</feature>
<organism evidence="11 12">
    <name type="scientific">Polyodon spathula</name>
    <name type="common">North American paddlefish</name>
    <name type="synonym">Squalus spathula</name>
    <dbReference type="NCBI Taxonomy" id="7913"/>
    <lineage>
        <taxon>Eukaryota</taxon>
        <taxon>Metazoa</taxon>
        <taxon>Chordata</taxon>
        <taxon>Craniata</taxon>
        <taxon>Vertebrata</taxon>
        <taxon>Euteleostomi</taxon>
        <taxon>Actinopterygii</taxon>
        <taxon>Chondrostei</taxon>
        <taxon>Acipenseriformes</taxon>
        <taxon>Polyodontidae</taxon>
        <taxon>Polyodon</taxon>
    </lineage>
</organism>
<accession>A0ABS2XSK3</accession>
<protein>
    <submittedName>
        <fullName evidence="11">CLD19 protein</fullName>
    </submittedName>
</protein>
<dbReference type="InterPro" id="IPR017974">
    <property type="entry name" value="Claudin_CS"/>
</dbReference>
<evidence type="ECO:0000256" key="4">
    <source>
        <dbReference type="ARBA" id="ARBA00022427"/>
    </source>
</evidence>
<dbReference type="EMBL" id="JAAWVQ010067381">
    <property type="protein sequence ID" value="MBN3277173.1"/>
    <property type="molecule type" value="Genomic_DNA"/>
</dbReference>
<gene>
    <name evidence="11" type="primary">Cldn19_1</name>
    <name evidence="11" type="ORF">GTO93_0011606</name>
</gene>
<keyword evidence="8 10" id="KW-1133">Transmembrane helix</keyword>
<dbReference type="PANTHER" id="PTHR12002">
    <property type="entry name" value="CLAUDIN"/>
    <property type="match status" value="1"/>
</dbReference>
<dbReference type="InterPro" id="IPR003927">
    <property type="entry name" value="Claudin16"/>
</dbReference>
<dbReference type="InterPro" id="IPR004031">
    <property type="entry name" value="PMP22/EMP/MP20/Claudin"/>
</dbReference>
<dbReference type="PRINTS" id="PR01077">
    <property type="entry name" value="CLAUDIN"/>
</dbReference>
<name>A0ABS2XSK3_POLSP</name>
<evidence type="ECO:0000256" key="10">
    <source>
        <dbReference type="SAM" id="Phobius"/>
    </source>
</evidence>
<evidence type="ECO:0000256" key="6">
    <source>
        <dbReference type="ARBA" id="ARBA00022692"/>
    </source>
</evidence>
<comment type="caution">
    <text evidence="11">The sequence shown here is derived from an EMBL/GenBank/DDBJ whole genome shotgun (WGS) entry which is preliminary data.</text>
</comment>
<evidence type="ECO:0000256" key="8">
    <source>
        <dbReference type="ARBA" id="ARBA00022989"/>
    </source>
</evidence>
<evidence type="ECO:0000313" key="11">
    <source>
        <dbReference type="EMBL" id="MBN3277173.1"/>
    </source>
</evidence>
<reference evidence="11" key="1">
    <citation type="journal article" date="2021" name="Cell">
        <title>Tracing the genetic footprints of vertebrate landing in non-teleost ray-finned fishes.</title>
        <authorList>
            <person name="Bi X."/>
            <person name="Wang K."/>
            <person name="Yang L."/>
            <person name="Pan H."/>
            <person name="Jiang H."/>
            <person name="Wei Q."/>
            <person name="Fang M."/>
            <person name="Yu H."/>
            <person name="Zhu C."/>
            <person name="Cai Y."/>
            <person name="He Y."/>
            <person name="Gan X."/>
            <person name="Zeng H."/>
            <person name="Yu D."/>
            <person name="Zhu Y."/>
            <person name="Jiang H."/>
            <person name="Qiu Q."/>
            <person name="Yang H."/>
            <person name="Zhang Y.E."/>
            <person name="Wang W."/>
            <person name="Zhu M."/>
            <person name="He S."/>
            <person name="Zhang G."/>
        </authorList>
    </citation>
    <scope>NUCLEOTIDE SEQUENCE</scope>
    <source>
        <strain evidence="11">Pddl_001</strain>
    </source>
</reference>
<evidence type="ECO:0000256" key="5">
    <source>
        <dbReference type="ARBA" id="ARBA00022475"/>
    </source>
</evidence>
<keyword evidence="12" id="KW-1185">Reference proteome</keyword>
<feature type="transmembrane region" description="Helical" evidence="10">
    <location>
        <begin position="123"/>
        <end position="141"/>
    </location>
</feature>
<dbReference type="PROSITE" id="PS01346">
    <property type="entry name" value="CLAUDIN"/>
    <property type="match status" value="2"/>
</dbReference>
<keyword evidence="4" id="KW-0796">Tight junction</keyword>